<feature type="transmembrane region" description="Helical" evidence="1">
    <location>
        <begin position="465"/>
        <end position="482"/>
    </location>
</feature>
<keyword evidence="1" id="KW-0472">Membrane</keyword>
<dbReference type="PANTHER" id="PTHR11161:SF0">
    <property type="entry name" value="O-ACYLTRANSFERASE LIKE PROTEIN"/>
    <property type="match status" value="1"/>
</dbReference>
<keyword evidence="1" id="KW-1133">Transmembrane helix</keyword>
<feature type="transmembrane region" description="Helical" evidence="1">
    <location>
        <begin position="320"/>
        <end position="344"/>
    </location>
</feature>
<feature type="transmembrane region" description="Helical" evidence="1">
    <location>
        <begin position="183"/>
        <end position="206"/>
    </location>
</feature>
<proteinExistence type="predicted"/>
<feature type="transmembrane region" description="Helical" evidence="1">
    <location>
        <begin position="288"/>
        <end position="308"/>
    </location>
</feature>
<accession>A0ABM1NHZ6</accession>
<dbReference type="Pfam" id="PF01757">
    <property type="entry name" value="Acyl_transf_3"/>
    <property type="match status" value="1"/>
</dbReference>
<dbReference type="RefSeq" id="XP_017786446.1">
    <property type="nucleotide sequence ID" value="XM_017930957.1"/>
</dbReference>
<protein>
    <submittedName>
        <fullName evidence="4">Nose resistant to fluoxetine protein 6-like</fullName>
    </submittedName>
</protein>
<dbReference type="InterPro" id="IPR052728">
    <property type="entry name" value="O2_lipid_transport_reg"/>
</dbReference>
<feature type="transmembrane region" description="Helical" evidence="1">
    <location>
        <begin position="391"/>
        <end position="411"/>
    </location>
</feature>
<name>A0ABM1NHZ6_NICVS</name>
<reference evidence="4" key="1">
    <citation type="submission" date="2025-08" db="UniProtKB">
        <authorList>
            <consortium name="RefSeq"/>
        </authorList>
    </citation>
    <scope>IDENTIFICATION</scope>
    <source>
        <tissue evidence="4">Whole Larva</tissue>
    </source>
</reference>
<dbReference type="GeneID" id="108569411"/>
<dbReference type="PANTHER" id="PTHR11161">
    <property type="entry name" value="O-ACYLTRANSFERASE"/>
    <property type="match status" value="1"/>
</dbReference>
<evidence type="ECO:0000259" key="2">
    <source>
        <dbReference type="SMART" id="SM00703"/>
    </source>
</evidence>
<evidence type="ECO:0000313" key="3">
    <source>
        <dbReference type="Proteomes" id="UP000695000"/>
    </source>
</evidence>
<evidence type="ECO:0000313" key="4">
    <source>
        <dbReference type="RefSeq" id="XP_017786446.1"/>
    </source>
</evidence>
<gene>
    <name evidence="4" type="primary">LOC108569411</name>
</gene>
<feature type="domain" description="Nose resistant-to-fluoxetine protein N-terminal" evidence="2">
    <location>
        <begin position="25"/>
        <end position="164"/>
    </location>
</feature>
<dbReference type="InterPro" id="IPR006621">
    <property type="entry name" value="Nose-resist-to-fluoxetine_N"/>
</dbReference>
<feature type="transmembrane region" description="Helical" evidence="1">
    <location>
        <begin position="531"/>
        <end position="551"/>
    </location>
</feature>
<evidence type="ECO:0000256" key="1">
    <source>
        <dbReference type="SAM" id="Phobius"/>
    </source>
</evidence>
<keyword evidence="3" id="KW-1185">Reference proteome</keyword>
<dbReference type="SMART" id="SM00703">
    <property type="entry name" value="NRF"/>
    <property type="match status" value="1"/>
</dbReference>
<feature type="transmembrane region" description="Helical" evidence="1">
    <location>
        <begin position="247"/>
        <end position="268"/>
    </location>
</feature>
<dbReference type="Pfam" id="PF20146">
    <property type="entry name" value="NRF"/>
    <property type="match status" value="1"/>
</dbReference>
<organism evidence="3 4">
    <name type="scientific">Nicrophorus vespilloides</name>
    <name type="common">Boreal carrion beetle</name>
    <dbReference type="NCBI Taxonomy" id="110193"/>
    <lineage>
        <taxon>Eukaryota</taxon>
        <taxon>Metazoa</taxon>
        <taxon>Ecdysozoa</taxon>
        <taxon>Arthropoda</taxon>
        <taxon>Hexapoda</taxon>
        <taxon>Insecta</taxon>
        <taxon>Pterygota</taxon>
        <taxon>Neoptera</taxon>
        <taxon>Endopterygota</taxon>
        <taxon>Coleoptera</taxon>
        <taxon>Polyphaga</taxon>
        <taxon>Staphyliniformia</taxon>
        <taxon>Silphidae</taxon>
        <taxon>Nicrophorinae</taxon>
        <taxon>Nicrophorus</taxon>
    </lineage>
</organism>
<sequence>MKLNTKQGIVMQQVLQVYALTDSKNDTCKKHSKEFQTALKSFQPWALQMFDSSSKLQSGILLGNLMDYGSFKECIYIKAYTEAGEINGKHCVIRIQPTENIVKKILGFRNITGSWYENYRNLVLGASLLWSVCIPDSCDHNDVLHHFNKTVLLMTEGLDIKVSLDELDCYSLKDETPFSKREWIVLTFFLIILLINTACTTADIYLRKHEKEIPKAIGIFSAYSNSLYVFTDREDTENLSCLHGIRFISIFYVLVGHKFLMSIFFPLANTLDVIQWLSTYPSTIITGSTLSVDSFFVMSGLLVSYNFFQHVSQGKKFNLFLFYIYRYIRLTPPLIVVVLTLATFGDRFGSGPLWKKVSMGVNKPCQYFWWSTISYIQCYINTKHLCLTQSWYLNCDIQYYLCSPLILIPLWKNKSLGIISFLSLLLATLALNFYMVYTHEFKSWALLDNDMANSDYFTNYYLQPPARASPYLIGIIFGYFLFKTKDVNYKLGYIILTFGWILSLGNITFLLAINKVFQSEDYVYNKMHQSFYLTFFRPLWALSICWIIFVCREGYGGPINTILSSKVHQVLGKISYSIFLTHMEFQYLSGGSTKYPLYFTGLNLVNSDINK</sequence>
<dbReference type="InterPro" id="IPR002656">
    <property type="entry name" value="Acyl_transf_3_dom"/>
</dbReference>
<feature type="transmembrane region" description="Helical" evidence="1">
    <location>
        <begin position="418"/>
        <end position="437"/>
    </location>
</feature>
<dbReference type="Proteomes" id="UP000695000">
    <property type="component" value="Unplaced"/>
</dbReference>
<keyword evidence="1" id="KW-0812">Transmembrane</keyword>
<feature type="transmembrane region" description="Helical" evidence="1">
    <location>
        <begin position="491"/>
        <end position="511"/>
    </location>
</feature>